<dbReference type="GO" id="GO:0043065">
    <property type="term" value="P:positive regulation of apoptotic process"/>
    <property type="evidence" value="ECO:0007669"/>
    <property type="project" value="TreeGrafter"/>
</dbReference>
<dbReference type="Pfam" id="PF00531">
    <property type="entry name" value="Death"/>
    <property type="match status" value="1"/>
</dbReference>
<feature type="transmembrane region" description="Helical" evidence="10">
    <location>
        <begin position="173"/>
        <end position="193"/>
    </location>
</feature>
<feature type="domain" description="TNFR-Cys" evidence="13">
    <location>
        <begin position="117"/>
        <end position="157"/>
    </location>
</feature>
<dbReference type="AlphaFoldDB" id="A0AAV1G8W2"/>
<reference evidence="14" key="1">
    <citation type="submission" date="2023-08" db="EMBL/GenBank/DDBJ databases">
        <authorList>
            <person name="Alioto T."/>
            <person name="Alioto T."/>
            <person name="Gomez Garrido J."/>
        </authorList>
    </citation>
    <scope>NUCLEOTIDE SEQUENCE</scope>
</reference>
<evidence type="ECO:0000259" key="12">
    <source>
        <dbReference type="PROSITE" id="PS50017"/>
    </source>
</evidence>
<evidence type="ECO:0000256" key="10">
    <source>
        <dbReference type="SAM" id="Phobius"/>
    </source>
</evidence>
<dbReference type="PROSITE" id="PS50017">
    <property type="entry name" value="DEATH_DOMAIN"/>
    <property type="match status" value="1"/>
</dbReference>
<feature type="disulfide bond" evidence="9">
    <location>
        <begin position="98"/>
        <end position="116"/>
    </location>
</feature>
<evidence type="ECO:0000256" key="5">
    <source>
        <dbReference type="ARBA" id="ARBA00023136"/>
    </source>
</evidence>
<dbReference type="Pfam" id="PF00020">
    <property type="entry name" value="TNFR_c6"/>
    <property type="match status" value="2"/>
</dbReference>
<dbReference type="PROSITE" id="PS50050">
    <property type="entry name" value="TNFR_NGFR_2"/>
    <property type="match status" value="2"/>
</dbReference>
<feature type="repeat" description="TNFR-Cys" evidence="9">
    <location>
        <begin position="76"/>
        <end position="116"/>
    </location>
</feature>
<organism evidence="14 15">
    <name type="scientific">Xyrichtys novacula</name>
    <name type="common">Pearly razorfish</name>
    <name type="synonym">Hemipteronotus novacula</name>
    <dbReference type="NCBI Taxonomy" id="13765"/>
    <lineage>
        <taxon>Eukaryota</taxon>
        <taxon>Metazoa</taxon>
        <taxon>Chordata</taxon>
        <taxon>Craniata</taxon>
        <taxon>Vertebrata</taxon>
        <taxon>Euteleostomi</taxon>
        <taxon>Actinopterygii</taxon>
        <taxon>Neopterygii</taxon>
        <taxon>Teleostei</taxon>
        <taxon>Neoteleostei</taxon>
        <taxon>Acanthomorphata</taxon>
        <taxon>Eupercaria</taxon>
        <taxon>Labriformes</taxon>
        <taxon>Labridae</taxon>
        <taxon>Xyrichtys</taxon>
    </lineage>
</organism>
<dbReference type="GO" id="GO:0009986">
    <property type="term" value="C:cell surface"/>
    <property type="evidence" value="ECO:0007669"/>
    <property type="project" value="TreeGrafter"/>
</dbReference>
<evidence type="ECO:0000256" key="9">
    <source>
        <dbReference type="PROSITE-ProRule" id="PRU00206"/>
    </source>
</evidence>
<feature type="domain" description="TNFR-Cys" evidence="13">
    <location>
        <begin position="76"/>
        <end position="116"/>
    </location>
</feature>
<evidence type="ECO:0000256" key="7">
    <source>
        <dbReference type="ARBA" id="ARBA00023170"/>
    </source>
</evidence>
<keyword evidence="8" id="KW-0325">Glycoprotein</keyword>
<accession>A0AAV1G8W2</accession>
<comment type="subcellular location">
    <subcellularLocation>
        <location evidence="1">Membrane</location>
    </subcellularLocation>
</comment>
<dbReference type="FunFam" id="2.10.50.10:FF:000004">
    <property type="entry name" value="Tumor necrosis factor receptor superfamily member 6"/>
    <property type="match status" value="1"/>
</dbReference>
<evidence type="ECO:0000259" key="13">
    <source>
        <dbReference type="PROSITE" id="PS50050"/>
    </source>
</evidence>
<keyword evidence="5 10" id="KW-0472">Membrane</keyword>
<proteinExistence type="predicted"/>
<dbReference type="CDD" id="cd08315">
    <property type="entry name" value="Death_TRAILR_DR4_DR5"/>
    <property type="match status" value="1"/>
</dbReference>
<dbReference type="SUPFAM" id="SSF47986">
    <property type="entry name" value="DEATH domain"/>
    <property type="match status" value="1"/>
</dbReference>
<feature type="disulfide bond" evidence="9">
    <location>
        <begin position="77"/>
        <end position="92"/>
    </location>
</feature>
<name>A0AAV1G8W2_XYRNO</name>
<dbReference type="InterPro" id="IPR011029">
    <property type="entry name" value="DEATH-like_dom_sf"/>
</dbReference>
<evidence type="ECO:0000313" key="14">
    <source>
        <dbReference type="EMBL" id="CAJ1068762.1"/>
    </source>
</evidence>
<feature type="repeat" description="TNFR-Cys" evidence="9">
    <location>
        <begin position="117"/>
        <end position="157"/>
    </location>
</feature>
<keyword evidence="6 9" id="KW-1015">Disulfide bond</keyword>
<feature type="disulfide bond" evidence="9">
    <location>
        <begin position="136"/>
        <end position="149"/>
    </location>
</feature>
<feature type="disulfide bond" evidence="9">
    <location>
        <begin position="118"/>
        <end position="133"/>
    </location>
</feature>
<keyword evidence="7 14" id="KW-0675">Receptor</keyword>
<evidence type="ECO:0000256" key="11">
    <source>
        <dbReference type="SAM" id="SignalP"/>
    </source>
</evidence>
<feature type="disulfide bond" evidence="9">
    <location>
        <begin position="139"/>
        <end position="157"/>
    </location>
</feature>
<keyword evidence="15" id="KW-1185">Reference proteome</keyword>
<feature type="chain" id="PRO_5044021571" evidence="11">
    <location>
        <begin position="23"/>
        <end position="350"/>
    </location>
</feature>
<protein>
    <submittedName>
        <fullName evidence="14">Tumor necrosis factor receptor superfamily member 10B-like</fullName>
    </submittedName>
</protein>
<evidence type="ECO:0000256" key="3">
    <source>
        <dbReference type="ARBA" id="ARBA00022729"/>
    </source>
</evidence>
<dbReference type="EMBL" id="OY660875">
    <property type="protein sequence ID" value="CAJ1068762.1"/>
    <property type="molecule type" value="Genomic_DNA"/>
</dbReference>
<keyword evidence="3 11" id="KW-0732">Signal</keyword>
<keyword evidence="2" id="KW-0053">Apoptosis</keyword>
<keyword evidence="10" id="KW-0812">Transmembrane</keyword>
<dbReference type="PANTHER" id="PTHR46330:SF6">
    <property type="entry name" value="HEMATOPOIETIC DEATH RECEPTOR-RELATED"/>
    <property type="match status" value="1"/>
</dbReference>
<dbReference type="InterPro" id="IPR034029">
    <property type="entry name" value="TNFRSF10A/B_death"/>
</dbReference>
<dbReference type="Gene3D" id="2.10.50.10">
    <property type="entry name" value="Tumor Necrosis Factor Receptor, subunit A, domain 2"/>
    <property type="match status" value="3"/>
</dbReference>
<feature type="signal peptide" evidence="11">
    <location>
        <begin position="1"/>
        <end position="22"/>
    </location>
</feature>
<dbReference type="GO" id="GO:0005886">
    <property type="term" value="C:plasma membrane"/>
    <property type="evidence" value="ECO:0007669"/>
    <property type="project" value="TreeGrafter"/>
</dbReference>
<evidence type="ECO:0000256" key="2">
    <source>
        <dbReference type="ARBA" id="ARBA00022703"/>
    </source>
</evidence>
<keyword evidence="10" id="KW-1133">Transmembrane helix</keyword>
<dbReference type="Proteomes" id="UP001178508">
    <property type="component" value="Chromosome 12"/>
</dbReference>
<evidence type="ECO:0000313" key="15">
    <source>
        <dbReference type="Proteomes" id="UP001178508"/>
    </source>
</evidence>
<evidence type="ECO:0000256" key="1">
    <source>
        <dbReference type="ARBA" id="ARBA00004370"/>
    </source>
</evidence>
<evidence type="ECO:0000256" key="4">
    <source>
        <dbReference type="ARBA" id="ARBA00022737"/>
    </source>
</evidence>
<evidence type="ECO:0000256" key="8">
    <source>
        <dbReference type="ARBA" id="ARBA00023180"/>
    </source>
</evidence>
<feature type="disulfide bond" evidence="9">
    <location>
        <begin position="95"/>
        <end position="108"/>
    </location>
</feature>
<feature type="domain" description="Death" evidence="12">
    <location>
        <begin position="275"/>
        <end position="340"/>
    </location>
</feature>
<dbReference type="InterPro" id="IPR001368">
    <property type="entry name" value="TNFR/NGFR_Cys_rich_reg"/>
</dbReference>
<dbReference type="GO" id="GO:0036462">
    <property type="term" value="P:TRAIL-activated apoptotic signaling pathway"/>
    <property type="evidence" value="ECO:0007669"/>
    <property type="project" value="TreeGrafter"/>
</dbReference>
<gene>
    <name evidence="14" type="ORF">XNOV1_A026478</name>
</gene>
<dbReference type="GO" id="GO:0004888">
    <property type="term" value="F:transmembrane signaling receptor activity"/>
    <property type="evidence" value="ECO:0007669"/>
    <property type="project" value="UniProtKB-ARBA"/>
</dbReference>
<dbReference type="InterPro" id="IPR000488">
    <property type="entry name" value="Death_dom"/>
</dbReference>
<evidence type="ECO:0000256" key="6">
    <source>
        <dbReference type="ARBA" id="ARBA00023157"/>
    </source>
</evidence>
<dbReference type="PANTHER" id="PTHR46330">
    <property type="entry name" value="TUMOR NECROSIS FACTOR RECEPTOR SUPERFAMILY MEMBER 10B"/>
    <property type="match status" value="1"/>
</dbReference>
<dbReference type="SUPFAM" id="SSF57586">
    <property type="entry name" value="TNF receptor-like"/>
    <property type="match status" value="2"/>
</dbReference>
<dbReference type="InterPro" id="IPR052491">
    <property type="entry name" value="TNFRSF10"/>
</dbReference>
<sequence length="350" mass="39911">MTKLLHYMVLMVLIWPSKLTGAFQLFGFDSRVRRAQQDQCKDQEYLNGGICCLNCPAGYHLISPCTKEGQRGQCEECQDGTYTEHPNGLKQCFKCTQCPTDQQIKKPCTHTQDTECQCLPGTFCAPDQPCEVCLKCSSCGKGEEIVRNCNATANTQCKKIQSNPDVPSAKLSVIVQVTVLAAALLIIFVLWVWRRKIRDSLRNQPIDQKAGELYSENCLTEEKGKTDTQKPSRSNLMLSGQLEDKEFPKLVPVNGEESLKKCFEYFEEMDLDYHKRFFRHIGIADNVIKSKEHLHCEDKIHELLNIWMEKEGRKGSLNDLLTALLALNQRRTAETIKENAIHHGHYLCEY</sequence>
<dbReference type="SMART" id="SM00208">
    <property type="entry name" value="TNFR"/>
    <property type="match status" value="3"/>
</dbReference>
<dbReference type="Gene3D" id="1.10.533.10">
    <property type="entry name" value="Death Domain, Fas"/>
    <property type="match status" value="1"/>
</dbReference>
<keyword evidence="4" id="KW-0677">Repeat</keyword>